<dbReference type="Proteomes" id="UP000825483">
    <property type="component" value="Unassembled WGS sequence"/>
</dbReference>
<dbReference type="AlphaFoldDB" id="A0A9R1CWB5"/>
<keyword evidence="1" id="KW-0812">Transmembrane</keyword>
<sequence>MLAFTVNTVLFFALELLVYGIYWVYILGYQGLFVFLLFILRLHWELHKMKILASRDKGGRLAIGITVY</sequence>
<proteinExistence type="predicted"/>
<dbReference type="EMBL" id="BPUB01000001">
    <property type="protein sequence ID" value="GJG58596.1"/>
    <property type="molecule type" value="Genomic_DNA"/>
</dbReference>
<evidence type="ECO:0000313" key="3">
    <source>
        <dbReference type="Proteomes" id="UP000825483"/>
    </source>
</evidence>
<reference evidence="2" key="1">
    <citation type="journal article" date="2022" name="Int. J. Syst. Evol. Microbiol.">
        <title>Prevotella lacticifex sp. nov., isolated from the rumen of cows.</title>
        <authorList>
            <person name="Shinkai T."/>
            <person name="Ikeyama N."/>
            <person name="Kumagai M."/>
            <person name="Ohmori H."/>
            <person name="Sakamoto M."/>
            <person name="Ohkuma M."/>
            <person name="Mitsumori M."/>
        </authorList>
    </citation>
    <scope>NUCLEOTIDE SEQUENCE</scope>
    <source>
        <strain evidence="2">R5076</strain>
    </source>
</reference>
<protein>
    <submittedName>
        <fullName evidence="2">Uncharacterized protein</fullName>
    </submittedName>
</protein>
<comment type="caution">
    <text evidence="2">The sequence shown here is derived from an EMBL/GenBank/DDBJ whole genome shotgun (WGS) entry which is preliminary data.</text>
</comment>
<accession>A0A9R1CWB5</accession>
<keyword evidence="1" id="KW-0472">Membrane</keyword>
<keyword evidence="1" id="KW-1133">Transmembrane helix</keyword>
<keyword evidence="3" id="KW-1185">Reference proteome</keyword>
<organism evidence="2 3">
    <name type="scientific">Prevotella lacticifex</name>
    <dbReference type="NCBI Taxonomy" id="2854755"/>
    <lineage>
        <taxon>Bacteria</taxon>
        <taxon>Pseudomonadati</taxon>
        <taxon>Bacteroidota</taxon>
        <taxon>Bacteroidia</taxon>
        <taxon>Bacteroidales</taxon>
        <taxon>Prevotellaceae</taxon>
        <taxon>Prevotella</taxon>
    </lineage>
</organism>
<gene>
    <name evidence="2" type="ORF">PRLR5076_14470</name>
</gene>
<name>A0A9R1CWB5_9BACT</name>
<evidence type="ECO:0000313" key="2">
    <source>
        <dbReference type="EMBL" id="GJG58596.1"/>
    </source>
</evidence>
<evidence type="ECO:0000256" key="1">
    <source>
        <dbReference type="SAM" id="Phobius"/>
    </source>
</evidence>
<feature type="transmembrane region" description="Helical" evidence="1">
    <location>
        <begin position="20"/>
        <end position="40"/>
    </location>
</feature>